<comment type="cofactor">
    <cofactor evidence="1">
        <name>heme</name>
        <dbReference type="ChEBI" id="CHEBI:30413"/>
    </cofactor>
</comment>
<protein>
    <recommendedName>
        <fullName evidence="9">Cytochrome P450</fullName>
    </recommendedName>
</protein>
<keyword evidence="5" id="KW-0408">Iron</keyword>
<gene>
    <name evidence="7" type="ORF">PRZ48_014541</name>
</gene>
<evidence type="ECO:0008006" key="9">
    <source>
        <dbReference type="Google" id="ProtNLM"/>
    </source>
</evidence>
<dbReference type="EMBL" id="JAXOVC010000014">
    <property type="protein sequence ID" value="KAK4494243.1"/>
    <property type="molecule type" value="Genomic_DNA"/>
</dbReference>
<evidence type="ECO:0000256" key="3">
    <source>
        <dbReference type="ARBA" id="ARBA00022617"/>
    </source>
</evidence>
<keyword evidence="8" id="KW-1185">Reference proteome</keyword>
<accession>A0ABR0DZ24</accession>
<feature type="transmembrane region" description="Helical" evidence="6">
    <location>
        <begin position="20"/>
        <end position="45"/>
    </location>
</feature>
<evidence type="ECO:0000256" key="6">
    <source>
        <dbReference type="SAM" id="Phobius"/>
    </source>
</evidence>
<dbReference type="InterPro" id="IPR050121">
    <property type="entry name" value="Cytochrome_P450_monoxygenase"/>
</dbReference>
<keyword evidence="6" id="KW-1133">Transmembrane helix</keyword>
<dbReference type="Pfam" id="PF00067">
    <property type="entry name" value="p450"/>
    <property type="match status" value="2"/>
</dbReference>
<comment type="similarity">
    <text evidence="2">Belongs to the cytochrome P450 family.</text>
</comment>
<evidence type="ECO:0000256" key="2">
    <source>
        <dbReference type="ARBA" id="ARBA00010617"/>
    </source>
</evidence>
<comment type="caution">
    <text evidence="7">The sequence shown here is derived from an EMBL/GenBank/DDBJ whole genome shotgun (WGS) entry which is preliminary data.</text>
</comment>
<dbReference type="InterPro" id="IPR036396">
    <property type="entry name" value="Cyt_P450_sf"/>
</dbReference>
<evidence type="ECO:0000256" key="5">
    <source>
        <dbReference type="ARBA" id="ARBA00023004"/>
    </source>
</evidence>
<dbReference type="PANTHER" id="PTHR24305">
    <property type="entry name" value="CYTOCHROME P450"/>
    <property type="match status" value="1"/>
</dbReference>
<dbReference type="Proteomes" id="UP001305779">
    <property type="component" value="Unassembled WGS sequence"/>
</dbReference>
<dbReference type="Gene3D" id="1.10.630.10">
    <property type="entry name" value="Cytochrome P450"/>
    <property type="match status" value="2"/>
</dbReference>
<keyword evidence="6" id="KW-0472">Membrane</keyword>
<dbReference type="SUPFAM" id="SSF48264">
    <property type="entry name" value="Cytochrome P450"/>
    <property type="match status" value="2"/>
</dbReference>
<keyword evidence="4" id="KW-0479">Metal-binding</keyword>
<keyword evidence="6" id="KW-0812">Transmembrane</keyword>
<evidence type="ECO:0000256" key="4">
    <source>
        <dbReference type="ARBA" id="ARBA00022723"/>
    </source>
</evidence>
<name>A0ABR0DZ24_ZASCE</name>
<reference evidence="7 8" key="1">
    <citation type="journal article" date="2023" name="G3 (Bethesda)">
        <title>A chromosome-level genome assembly of Zasmidium syzygii isolated from banana leaves.</title>
        <authorList>
            <person name="van Westerhoven A.C."/>
            <person name="Mehrabi R."/>
            <person name="Talebi R."/>
            <person name="Steentjes M.B.F."/>
            <person name="Corcolon B."/>
            <person name="Chong P.A."/>
            <person name="Kema G.H.J."/>
            <person name="Seidl M.F."/>
        </authorList>
    </citation>
    <scope>NUCLEOTIDE SEQUENCE [LARGE SCALE GENOMIC DNA]</scope>
    <source>
        <strain evidence="7 8">P124</strain>
    </source>
</reference>
<evidence type="ECO:0000256" key="1">
    <source>
        <dbReference type="ARBA" id="ARBA00001971"/>
    </source>
</evidence>
<dbReference type="InterPro" id="IPR001128">
    <property type="entry name" value="Cyt_P450"/>
</dbReference>
<keyword evidence="3" id="KW-0349">Heme</keyword>
<evidence type="ECO:0000313" key="8">
    <source>
        <dbReference type="Proteomes" id="UP001305779"/>
    </source>
</evidence>
<dbReference type="PANTHER" id="PTHR24305:SF210">
    <property type="entry name" value="CYTOCHROME P450 MONOOXYGENASE ASQL-RELATED"/>
    <property type="match status" value="1"/>
</dbReference>
<evidence type="ECO:0000313" key="7">
    <source>
        <dbReference type="EMBL" id="KAK4494243.1"/>
    </source>
</evidence>
<organism evidence="7 8">
    <name type="scientific">Zasmidium cellare</name>
    <name type="common">Wine cellar mold</name>
    <name type="synonym">Racodium cellare</name>
    <dbReference type="NCBI Taxonomy" id="395010"/>
    <lineage>
        <taxon>Eukaryota</taxon>
        <taxon>Fungi</taxon>
        <taxon>Dikarya</taxon>
        <taxon>Ascomycota</taxon>
        <taxon>Pezizomycotina</taxon>
        <taxon>Dothideomycetes</taxon>
        <taxon>Dothideomycetidae</taxon>
        <taxon>Mycosphaerellales</taxon>
        <taxon>Mycosphaerellaceae</taxon>
        <taxon>Zasmidium</taxon>
    </lineage>
</organism>
<sequence>MSTASYVQQNGHDLSTLLSTLALIAASAIVLYIISIFKTAFFGPLSHFPGPRLRAISKLPGIYTSVKGREAITRVALHDRYGPMVRVNPNELSYSGGAEAWAAIYGSRKQDDRPHKDPMFYVVGVNGVPDLSSADFSTHTRQRKILSLSFSDKSLRDFEPIIRSWAVKMVKKLSNKHGTSIDMMTYLNCTTFDIMGDLTFNEDLKMLENEELSHWVKTIFGGFKAGTFWRGIRQLSTFSDWTVRKLLFGSKKVRLMHPVDVRAWSKADESSVGSETTATALSGMTYLLHLPKNKTSLESLKEDVRGSFTGIQDMTFENLARLKCLQAVIQESLRIYPPIRKTFDQNGGSTTSDTGTIILMQWSRFQSVLRIVLGRFDLLPNMTLFNLLITHVQSLAYHEMRFLLASLVLNFDIELLRPTEDWLDQETHILWEKKPLMCVLRRAEALD</sequence>
<proteinExistence type="inferred from homology"/>